<feature type="signal peptide" evidence="4">
    <location>
        <begin position="1"/>
        <end position="22"/>
    </location>
</feature>
<name>A0AA36G8X6_9BILA</name>
<evidence type="ECO:0000256" key="1">
    <source>
        <dbReference type="ARBA" id="ARBA00004613"/>
    </source>
</evidence>
<feature type="transmembrane region" description="Helical" evidence="3">
    <location>
        <begin position="222"/>
        <end position="245"/>
    </location>
</feature>
<dbReference type="PANTHER" id="PTHR34228">
    <property type="entry name" value="PROTEIN CBG09474-RELATED"/>
    <property type="match status" value="1"/>
</dbReference>
<keyword evidence="6" id="KW-1185">Reference proteome</keyword>
<protein>
    <submittedName>
        <fullName evidence="5">Uncharacterized protein</fullName>
    </submittedName>
</protein>
<evidence type="ECO:0000256" key="2">
    <source>
        <dbReference type="ARBA" id="ARBA00022525"/>
    </source>
</evidence>
<keyword evidence="3" id="KW-0472">Membrane</keyword>
<keyword evidence="2" id="KW-0964">Secreted</keyword>
<keyword evidence="3" id="KW-1133">Transmembrane helix</keyword>
<comment type="caution">
    <text evidence="5">The sequence shown here is derived from an EMBL/GenBank/DDBJ whole genome shotgun (WGS) entry which is preliminary data.</text>
</comment>
<proteinExistence type="predicted"/>
<accession>A0AA36G8X6</accession>
<reference evidence="5" key="1">
    <citation type="submission" date="2023-06" db="EMBL/GenBank/DDBJ databases">
        <authorList>
            <person name="Delattre M."/>
        </authorList>
    </citation>
    <scope>NUCLEOTIDE SEQUENCE</scope>
    <source>
        <strain evidence="5">AF72</strain>
    </source>
</reference>
<organism evidence="5 6">
    <name type="scientific">Mesorhabditis spiculigera</name>
    <dbReference type="NCBI Taxonomy" id="96644"/>
    <lineage>
        <taxon>Eukaryota</taxon>
        <taxon>Metazoa</taxon>
        <taxon>Ecdysozoa</taxon>
        <taxon>Nematoda</taxon>
        <taxon>Chromadorea</taxon>
        <taxon>Rhabditida</taxon>
        <taxon>Rhabditina</taxon>
        <taxon>Rhabditomorpha</taxon>
        <taxon>Rhabditoidea</taxon>
        <taxon>Rhabditidae</taxon>
        <taxon>Mesorhabditinae</taxon>
        <taxon>Mesorhabditis</taxon>
    </lineage>
</organism>
<dbReference type="Proteomes" id="UP001177023">
    <property type="component" value="Unassembled WGS sequence"/>
</dbReference>
<dbReference type="InterPro" id="IPR053322">
    <property type="entry name" value="PLA2-like"/>
</dbReference>
<keyword evidence="4" id="KW-0732">Signal</keyword>
<dbReference type="InterPro" id="IPR033113">
    <property type="entry name" value="PLA2_histidine"/>
</dbReference>
<gene>
    <name evidence="5" type="ORF">MSPICULIGERA_LOCUS20500</name>
</gene>
<feature type="chain" id="PRO_5041243964" evidence="4">
    <location>
        <begin position="23"/>
        <end position="267"/>
    </location>
</feature>
<sequence length="267" mass="30195">MASVRSSRLGPLLLLTLFFVAGQSMDLQHWQCGSEAFTKNFSYTLVHNDCPAIAGDLNHCCVVHDDCYVKQKGQEYCDKVFCDCTTYVLHGLDAENCQSYSDTTCLMMPFFGSVAYENSYNWTPPANMLHLRPPGALIQPFDQLYSACPDVSTVLSSCSYNYIECGFSGKGIMNCGRDLSRCITTATAEIGGHCAVETERISDIIKKETYRFFDLTDSSNMYLLKMGLLVFVIVFIFFSLFTLLYRHYNRWVLNSRGSMEDIKYQSV</sequence>
<keyword evidence="3" id="KW-0812">Transmembrane</keyword>
<dbReference type="EMBL" id="CATQJA010002664">
    <property type="protein sequence ID" value="CAJ0582364.1"/>
    <property type="molecule type" value="Genomic_DNA"/>
</dbReference>
<comment type="subcellular location">
    <subcellularLocation>
        <location evidence="1">Secreted</location>
    </subcellularLocation>
</comment>
<evidence type="ECO:0000313" key="6">
    <source>
        <dbReference type="Proteomes" id="UP001177023"/>
    </source>
</evidence>
<dbReference type="PROSITE" id="PS00118">
    <property type="entry name" value="PA2_HIS"/>
    <property type="match status" value="1"/>
</dbReference>
<dbReference type="PANTHER" id="PTHR34228:SF6">
    <property type="entry name" value="PHOSPHOLIPASE A2"/>
    <property type="match status" value="1"/>
</dbReference>
<evidence type="ECO:0000313" key="5">
    <source>
        <dbReference type="EMBL" id="CAJ0582364.1"/>
    </source>
</evidence>
<evidence type="ECO:0000256" key="4">
    <source>
        <dbReference type="SAM" id="SignalP"/>
    </source>
</evidence>
<evidence type="ECO:0000256" key="3">
    <source>
        <dbReference type="SAM" id="Phobius"/>
    </source>
</evidence>
<feature type="non-terminal residue" evidence="5">
    <location>
        <position position="1"/>
    </location>
</feature>
<dbReference type="GO" id="GO:0005576">
    <property type="term" value="C:extracellular region"/>
    <property type="evidence" value="ECO:0007669"/>
    <property type="project" value="UniProtKB-SubCell"/>
</dbReference>
<dbReference type="AlphaFoldDB" id="A0AA36G8X6"/>